<dbReference type="GO" id="GO:0055085">
    <property type="term" value="P:transmembrane transport"/>
    <property type="evidence" value="ECO:0007669"/>
    <property type="project" value="InterPro"/>
</dbReference>
<dbReference type="GO" id="GO:0005886">
    <property type="term" value="C:plasma membrane"/>
    <property type="evidence" value="ECO:0007669"/>
    <property type="project" value="UniProtKB-SubCell"/>
</dbReference>
<keyword evidence="4 7" id="KW-0812">Transmembrane</keyword>
<comment type="similarity">
    <text evidence="7">Belongs to the binding-protein-dependent transport system permease family.</text>
</comment>
<dbReference type="EMBL" id="AP019376">
    <property type="protein sequence ID" value="BBH90025.1"/>
    <property type="molecule type" value="Genomic_DNA"/>
</dbReference>
<keyword evidence="5 7" id="KW-1133">Transmembrane helix</keyword>
<keyword evidence="3" id="KW-1003">Cell membrane</keyword>
<reference evidence="9" key="1">
    <citation type="submission" date="2018-12" db="EMBL/GenBank/DDBJ databases">
        <title>Novel natural products biosynthetic potential of the class Ktedonobacteria.</title>
        <authorList>
            <person name="Zheng Y."/>
            <person name="Saitou A."/>
            <person name="Wang C.M."/>
            <person name="Toyoda A."/>
            <person name="Minakuchi Y."/>
            <person name="Sekiguchi Y."/>
            <person name="Ueda K."/>
            <person name="Takano H."/>
            <person name="Sakai Y."/>
            <person name="Yokota A."/>
            <person name="Yabe S."/>
        </authorList>
    </citation>
    <scope>NUCLEOTIDE SEQUENCE</scope>
    <source>
        <strain evidence="9">COM3</strain>
    </source>
</reference>
<name>A0A455SVD7_9CHLR</name>
<sequence length="302" mass="33890">MGLIVAQDRYGAKRHVRTGLASRQALVAYIFLMPALIYFTVFFFYPILVELWTSMQSTTDFVGLANYVQALQDQRVLESFKVTLIFAVCVTTFNVLIGLGLALLLDRPIKGRTIFRALFLVPYMTSMVIVGLMWRNILDPMVGIFNRLLLAVGLPTQDWLTNYHMALPVIIGVTIWQGVGYTMVLFLAGLQGIPTEFYEAARVDGAGPWARFRYITLPLLAQTTLFVVIISAIGSLQAFAQAFIITQGGPADATRFFIFHVYNTAFNENNLGYASALTFLMFIVILVLTFFQLRVSKQAVEY</sequence>
<feature type="transmembrane region" description="Helical" evidence="7">
    <location>
        <begin position="271"/>
        <end position="291"/>
    </location>
</feature>
<protein>
    <submittedName>
        <fullName evidence="9">Glycerol-3-phosphate ABC transporter permease</fullName>
    </submittedName>
</protein>
<dbReference type="SUPFAM" id="SSF161098">
    <property type="entry name" value="MetI-like"/>
    <property type="match status" value="1"/>
</dbReference>
<evidence type="ECO:0000256" key="4">
    <source>
        <dbReference type="ARBA" id="ARBA00022692"/>
    </source>
</evidence>
<dbReference type="InterPro" id="IPR000515">
    <property type="entry name" value="MetI-like"/>
</dbReference>
<accession>A0A455SVD7</accession>
<proteinExistence type="inferred from homology"/>
<dbReference type="PROSITE" id="PS50928">
    <property type="entry name" value="ABC_TM1"/>
    <property type="match status" value="1"/>
</dbReference>
<evidence type="ECO:0000256" key="5">
    <source>
        <dbReference type="ARBA" id="ARBA00022989"/>
    </source>
</evidence>
<organism evidence="9">
    <name type="scientific">Thermosporothrix sp. COM3</name>
    <dbReference type="NCBI Taxonomy" id="2490863"/>
    <lineage>
        <taxon>Bacteria</taxon>
        <taxon>Bacillati</taxon>
        <taxon>Chloroflexota</taxon>
        <taxon>Ktedonobacteria</taxon>
        <taxon>Ktedonobacterales</taxon>
        <taxon>Thermosporotrichaceae</taxon>
        <taxon>Thermosporothrix</taxon>
    </lineage>
</organism>
<dbReference type="PANTHER" id="PTHR30193:SF37">
    <property type="entry name" value="INNER MEMBRANE ABC TRANSPORTER PERMEASE PROTEIN YCJO"/>
    <property type="match status" value="1"/>
</dbReference>
<gene>
    <name evidence="9" type="ORF">KTC_47760</name>
</gene>
<feature type="transmembrane region" description="Helical" evidence="7">
    <location>
        <begin position="84"/>
        <end position="105"/>
    </location>
</feature>
<evidence type="ECO:0000256" key="7">
    <source>
        <dbReference type="RuleBase" id="RU363032"/>
    </source>
</evidence>
<evidence type="ECO:0000313" key="9">
    <source>
        <dbReference type="EMBL" id="BBH90025.1"/>
    </source>
</evidence>
<feature type="transmembrane region" description="Helical" evidence="7">
    <location>
        <begin position="26"/>
        <end position="48"/>
    </location>
</feature>
<feature type="transmembrane region" description="Helical" evidence="7">
    <location>
        <begin position="165"/>
        <end position="188"/>
    </location>
</feature>
<evidence type="ECO:0000259" key="8">
    <source>
        <dbReference type="PROSITE" id="PS50928"/>
    </source>
</evidence>
<evidence type="ECO:0000256" key="1">
    <source>
        <dbReference type="ARBA" id="ARBA00004651"/>
    </source>
</evidence>
<keyword evidence="6 7" id="KW-0472">Membrane</keyword>
<dbReference type="Pfam" id="PF00528">
    <property type="entry name" value="BPD_transp_1"/>
    <property type="match status" value="1"/>
</dbReference>
<dbReference type="CDD" id="cd06261">
    <property type="entry name" value="TM_PBP2"/>
    <property type="match status" value="1"/>
</dbReference>
<keyword evidence="2 7" id="KW-0813">Transport</keyword>
<feature type="transmembrane region" description="Helical" evidence="7">
    <location>
        <begin position="219"/>
        <end position="240"/>
    </location>
</feature>
<comment type="subcellular location">
    <subcellularLocation>
        <location evidence="1 7">Cell membrane</location>
        <topology evidence="1 7">Multi-pass membrane protein</topology>
    </subcellularLocation>
</comment>
<evidence type="ECO:0000256" key="3">
    <source>
        <dbReference type="ARBA" id="ARBA00022475"/>
    </source>
</evidence>
<dbReference type="AlphaFoldDB" id="A0A455SVD7"/>
<dbReference type="Gene3D" id="1.10.3720.10">
    <property type="entry name" value="MetI-like"/>
    <property type="match status" value="1"/>
</dbReference>
<dbReference type="InterPro" id="IPR035906">
    <property type="entry name" value="MetI-like_sf"/>
</dbReference>
<dbReference type="InterPro" id="IPR051393">
    <property type="entry name" value="ABC_transporter_permease"/>
</dbReference>
<evidence type="ECO:0000256" key="6">
    <source>
        <dbReference type="ARBA" id="ARBA00023136"/>
    </source>
</evidence>
<feature type="domain" description="ABC transmembrane type-1" evidence="8">
    <location>
        <begin position="80"/>
        <end position="292"/>
    </location>
</feature>
<feature type="transmembrane region" description="Helical" evidence="7">
    <location>
        <begin position="117"/>
        <end position="137"/>
    </location>
</feature>
<evidence type="ECO:0000256" key="2">
    <source>
        <dbReference type="ARBA" id="ARBA00022448"/>
    </source>
</evidence>
<dbReference type="PANTHER" id="PTHR30193">
    <property type="entry name" value="ABC TRANSPORTER PERMEASE PROTEIN"/>
    <property type="match status" value="1"/>
</dbReference>